<dbReference type="AlphaFoldDB" id="A0A917VXC1"/>
<accession>A0A917VXC1</accession>
<dbReference type="InterPro" id="IPR036779">
    <property type="entry name" value="LysM_dom_sf"/>
</dbReference>
<name>A0A917VXC1_9BACL</name>
<feature type="compositionally biased region" description="Basic and acidic residues" evidence="1">
    <location>
        <begin position="167"/>
        <end position="187"/>
    </location>
</feature>
<feature type="region of interest" description="Disordered" evidence="1">
    <location>
        <begin position="142"/>
        <end position="365"/>
    </location>
</feature>
<organism evidence="3 4">
    <name type="scientific">Sporolactobacillus putidus</name>
    <dbReference type="NCBI Taxonomy" id="492735"/>
    <lineage>
        <taxon>Bacteria</taxon>
        <taxon>Bacillati</taxon>
        <taxon>Bacillota</taxon>
        <taxon>Bacilli</taxon>
        <taxon>Bacillales</taxon>
        <taxon>Sporolactobacillaceae</taxon>
        <taxon>Sporolactobacillus</taxon>
    </lineage>
</organism>
<dbReference type="InterPro" id="IPR018392">
    <property type="entry name" value="LysM"/>
</dbReference>
<dbReference type="EMBL" id="BMOK01000001">
    <property type="protein sequence ID" value="GGL41326.1"/>
    <property type="molecule type" value="Genomic_DNA"/>
</dbReference>
<proteinExistence type="predicted"/>
<gene>
    <name evidence="3" type="ORF">GCM10007968_01510</name>
</gene>
<dbReference type="Proteomes" id="UP000654670">
    <property type="component" value="Unassembled WGS sequence"/>
</dbReference>
<dbReference type="InterPro" id="IPR048862">
    <property type="entry name" value="SPOCS_spoVID_N"/>
</dbReference>
<evidence type="ECO:0000313" key="3">
    <source>
        <dbReference type="EMBL" id="GGL41326.1"/>
    </source>
</evidence>
<evidence type="ECO:0000256" key="1">
    <source>
        <dbReference type="SAM" id="MobiDB-lite"/>
    </source>
</evidence>
<feature type="compositionally biased region" description="Acidic residues" evidence="1">
    <location>
        <begin position="290"/>
        <end position="302"/>
    </location>
</feature>
<protein>
    <recommendedName>
        <fullName evidence="2">LysM domain-containing protein</fullName>
    </recommendedName>
</protein>
<feature type="compositionally biased region" description="Basic and acidic residues" evidence="1">
    <location>
        <begin position="202"/>
        <end position="259"/>
    </location>
</feature>
<comment type="caution">
    <text evidence="3">The sequence shown here is derived from an EMBL/GenBank/DDBJ whole genome shotgun (WGS) entry which is preliminary data.</text>
</comment>
<dbReference type="Pfam" id="PF20918">
    <property type="entry name" value="SPOCS_spoVID-N"/>
    <property type="match status" value="1"/>
</dbReference>
<keyword evidence="4" id="KW-1185">Reference proteome</keyword>
<dbReference type="SMART" id="SM00257">
    <property type="entry name" value="LysM"/>
    <property type="match status" value="1"/>
</dbReference>
<dbReference type="RefSeq" id="WP_188800844.1">
    <property type="nucleotide sequence ID" value="NZ_BMOK01000001.1"/>
</dbReference>
<evidence type="ECO:0000259" key="2">
    <source>
        <dbReference type="PROSITE" id="PS51782"/>
    </source>
</evidence>
<reference evidence="3" key="2">
    <citation type="submission" date="2020-09" db="EMBL/GenBank/DDBJ databases">
        <authorList>
            <person name="Sun Q."/>
            <person name="Ohkuma M."/>
        </authorList>
    </citation>
    <scope>NUCLEOTIDE SEQUENCE</scope>
    <source>
        <strain evidence="3">JCM 15325</strain>
    </source>
</reference>
<feature type="compositionally biased region" description="Polar residues" evidence="1">
    <location>
        <begin position="344"/>
        <end position="361"/>
    </location>
</feature>
<dbReference type="PROSITE" id="PS51782">
    <property type="entry name" value="LYSM"/>
    <property type="match status" value="1"/>
</dbReference>
<dbReference type="Pfam" id="PF01476">
    <property type="entry name" value="LysM"/>
    <property type="match status" value="1"/>
</dbReference>
<dbReference type="SUPFAM" id="SSF54106">
    <property type="entry name" value="LysM domain"/>
    <property type="match status" value="1"/>
</dbReference>
<feature type="domain" description="LysM" evidence="2">
    <location>
        <begin position="386"/>
        <end position="429"/>
    </location>
</feature>
<evidence type="ECO:0000313" key="4">
    <source>
        <dbReference type="Proteomes" id="UP000654670"/>
    </source>
</evidence>
<reference evidence="3" key="1">
    <citation type="journal article" date="2014" name="Int. J. Syst. Evol. Microbiol.">
        <title>Complete genome sequence of Corynebacterium casei LMG S-19264T (=DSM 44701T), isolated from a smear-ripened cheese.</title>
        <authorList>
            <consortium name="US DOE Joint Genome Institute (JGI-PGF)"/>
            <person name="Walter F."/>
            <person name="Albersmeier A."/>
            <person name="Kalinowski J."/>
            <person name="Ruckert C."/>
        </authorList>
    </citation>
    <scope>NUCLEOTIDE SEQUENCE</scope>
    <source>
        <strain evidence="3">JCM 15325</strain>
    </source>
</reference>
<feature type="compositionally biased region" description="Basic and acidic residues" evidence="1">
    <location>
        <begin position="145"/>
        <end position="157"/>
    </location>
</feature>
<sequence>MSQSSSESLQFSINESVWLRDDAPAEEILSMALEPDITVEENWNDVTIKGFLRLTGEYTPTRIPADAVEDKTAPFRTIDEITETTSGTAVLEHHFPIDITIPVDRVPNLDELFVVIESFDYELSEHRHIQLQADIAITGLTNQSRSEKKAQPPEKPEAAVPAPVTEKPAKPAEKKKAAEPKMKKAEKGPSAQGKAENPPENIPEKVEKVEKAKSIPENVTKKVEKAKLMPEKAKKEAPKVHEPAGKADKKAQKAQKRFDDQEEDNELLQLPKEIDDYSDDFDPMPTDREVEYDEDQEAEEFQYEAFRRPEPAGEESTPQVAFGRPDSGAAGRYASSAPIEAGQTGENDSAGNLQNEKQTSGPEEANSLYLTKVLAGSDAEQQTRVKICIVQAGESLESISERYQVPVTSLLRRNELSSGNIEAGQILYIPGRAKGNKDE</sequence>
<dbReference type="Gene3D" id="3.10.350.10">
    <property type="entry name" value="LysM domain"/>
    <property type="match status" value="1"/>
</dbReference>